<evidence type="ECO:0000256" key="1">
    <source>
        <dbReference type="SAM" id="Phobius"/>
    </source>
</evidence>
<keyword evidence="2" id="KW-0732">Signal</keyword>
<dbReference type="Proteomes" id="UP001224775">
    <property type="component" value="Unassembled WGS sequence"/>
</dbReference>
<feature type="signal peptide" evidence="2">
    <location>
        <begin position="1"/>
        <end position="19"/>
    </location>
</feature>
<keyword evidence="1" id="KW-0812">Transmembrane</keyword>
<dbReference type="AlphaFoldDB" id="A0AAD9D8D1"/>
<name>A0AAD9D8D1_9STRA</name>
<protein>
    <submittedName>
        <fullName evidence="3">Uncharacterized protein</fullName>
    </submittedName>
</protein>
<keyword evidence="1" id="KW-0472">Membrane</keyword>
<proteinExistence type="predicted"/>
<organism evidence="3 4">
    <name type="scientific">Skeletonema marinoi</name>
    <dbReference type="NCBI Taxonomy" id="267567"/>
    <lineage>
        <taxon>Eukaryota</taxon>
        <taxon>Sar</taxon>
        <taxon>Stramenopiles</taxon>
        <taxon>Ochrophyta</taxon>
        <taxon>Bacillariophyta</taxon>
        <taxon>Coscinodiscophyceae</taxon>
        <taxon>Thalassiosirophycidae</taxon>
        <taxon>Thalassiosirales</taxon>
        <taxon>Skeletonemataceae</taxon>
        <taxon>Skeletonema</taxon>
        <taxon>Skeletonema marinoi-dohrnii complex</taxon>
    </lineage>
</organism>
<keyword evidence="1" id="KW-1133">Transmembrane helix</keyword>
<accession>A0AAD9D8D1</accession>
<feature type="transmembrane region" description="Helical" evidence="1">
    <location>
        <begin position="152"/>
        <end position="171"/>
    </location>
</feature>
<gene>
    <name evidence="3" type="ORF">QTG54_013083</name>
</gene>
<keyword evidence="4" id="KW-1185">Reference proteome</keyword>
<feature type="chain" id="PRO_5042184327" evidence="2">
    <location>
        <begin position="20"/>
        <end position="240"/>
    </location>
</feature>
<dbReference type="EMBL" id="JATAAI010000029">
    <property type="protein sequence ID" value="KAK1736483.1"/>
    <property type="molecule type" value="Genomic_DNA"/>
</dbReference>
<reference evidence="3" key="1">
    <citation type="submission" date="2023-06" db="EMBL/GenBank/DDBJ databases">
        <title>Survivors Of The Sea: Transcriptome response of Skeletonema marinoi to long-term dormancy.</title>
        <authorList>
            <person name="Pinder M.I.M."/>
            <person name="Kourtchenko O."/>
            <person name="Robertson E.K."/>
            <person name="Larsson T."/>
            <person name="Maumus F."/>
            <person name="Osuna-Cruz C.M."/>
            <person name="Vancaester E."/>
            <person name="Stenow R."/>
            <person name="Vandepoele K."/>
            <person name="Ploug H."/>
            <person name="Bruchert V."/>
            <person name="Godhe A."/>
            <person name="Topel M."/>
        </authorList>
    </citation>
    <scope>NUCLEOTIDE SEQUENCE</scope>
    <source>
        <strain evidence="3">R05AC</strain>
    </source>
</reference>
<feature type="transmembrane region" description="Helical" evidence="1">
    <location>
        <begin position="183"/>
        <end position="200"/>
    </location>
</feature>
<evidence type="ECO:0000256" key="2">
    <source>
        <dbReference type="SAM" id="SignalP"/>
    </source>
</evidence>
<comment type="caution">
    <text evidence="3">The sequence shown here is derived from an EMBL/GenBank/DDBJ whole genome shotgun (WGS) entry which is preliminary data.</text>
</comment>
<sequence length="240" mass="26872">MKHLLGLSTLLMCLVRASSFSLTQFSPATASSSSSLHAYHFGAGAVNTEKPADIKQRKRYTSYVPDGLSEVEYTKIKLEEYRKQQKMQYGAWGPRFKQVDGDPDNNWFNLPSLWTTGFNSNPNALSSSRSADIGGETATVFARMLVNLRRFLLPYMTLLLSVYLLEVSITAKNILQPMLRGKFIISKYMMIRVLAPMLALKPLEFFASKLGWGDKNGTTKLTFAVGLVLSTISLVLQRRV</sequence>
<evidence type="ECO:0000313" key="3">
    <source>
        <dbReference type="EMBL" id="KAK1736483.1"/>
    </source>
</evidence>
<evidence type="ECO:0000313" key="4">
    <source>
        <dbReference type="Proteomes" id="UP001224775"/>
    </source>
</evidence>
<feature type="transmembrane region" description="Helical" evidence="1">
    <location>
        <begin position="220"/>
        <end position="236"/>
    </location>
</feature>